<proteinExistence type="predicted"/>
<dbReference type="InterPro" id="IPR036514">
    <property type="entry name" value="SGNH_hydro_sf"/>
</dbReference>
<protein>
    <submittedName>
        <fullName evidence="5">T9SS type A sorting domain-containing protein</fullName>
    </submittedName>
</protein>
<dbReference type="Pfam" id="PF00041">
    <property type="entry name" value="fn3"/>
    <property type="match status" value="3"/>
</dbReference>
<evidence type="ECO:0000256" key="1">
    <source>
        <dbReference type="ARBA" id="ARBA00022737"/>
    </source>
</evidence>
<name>A0ABW9RNP7_9BACT</name>
<dbReference type="CDD" id="cd00229">
    <property type="entry name" value="SGNH_hydrolase"/>
    <property type="match status" value="1"/>
</dbReference>
<dbReference type="Pfam" id="PF13472">
    <property type="entry name" value="Lipase_GDSL_2"/>
    <property type="match status" value="1"/>
</dbReference>
<dbReference type="InterPro" id="IPR029058">
    <property type="entry name" value="AB_hydrolase_fold"/>
</dbReference>
<dbReference type="InterPro" id="IPR003961">
    <property type="entry name" value="FN3_dom"/>
</dbReference>
<dbReference type="InterPro" id="IPR037524">
    <property type="entry name" value="PA14/GLEYA"/>
</dbReference>
<feature type="domain" description="Fibronectin type-III" evidence="3">
    <location>
        <begin position="537"/>
        <end position="626"/>
    </location>
</feature>
<dbReference type="Pfam" id="PF07691">
    <property type="entry name" value="PA14"/>
    <property type="match status" value="1"/>
</dbReference>
<dbReference type="SUPFAM" id="SSF53474">
    <property type="entry name" value="alpha/beta-Hydrolases"/>
    <property type="match status" value="1"/>
</dbReference>
<dbReference type="InterPro" id="IPR036116">
    <property type="entry name" value="FN3_sf"/>
</dbReference>
<dbReference type="Gene3D" id="3.90.182.10">
    <property type="entry name" value="Toxin - Anthrax Protective Antigen,domain 1"/>
    <property type="match status" value="1"/>
</dbReference>
<evidence type="ECO:0000313" key="6">
    <source>
        <dbReference type="Proteomes" id="UP000798808"/>
    </source>
</evidence>
<dbReference type="SUPFAM" id="SSF49265">
    <property type="entry name" value="Fibronectin type III"/>
    <property type="match status" value="3"/>
</dbReference>
<dbReference type="InterPro" id="IPR026444">
    <property type="entry name" value="Secre_tail"/>
</dbReference>
<evidence type="ECO:0000256" key="2">
    <source>
        <dbReference type="SAM" id="SignalP"/>
    </source>
</evidence>
<accession>A0ABW9RNP7</accession>
<dbReference type="InterPro" id="IPR013783">
    <property type="entry name" value="Ig-like_fold"/>
</dbReference>
<feature type="domain" description="Fibronectin type-III" evidence="3">
    <location>
        <begin position="1183"/>
        <end position="1284"/>
    </location>
</feature>
<keyword evidence="6" id="KW-1185">Reference proteome</keyword>
<dbReference type="Gene3D" id="3.40.50.1820">
    <property type="entry name" value="alpha/beta hydrolase"/>
    <property type="match status" value="1"/>
</dbReference>
<dbReference type="Gene3D" id="2.60.40.10">
    <property type="entry name" value="Immunoglobulins"/>
    <property type="match status" value="4"/>
</dbReference>
<dbReference type="Gene3D" id="3.40.50.1110">
    <property type="entry name" value="SGNH hydrolase"/>
    <property type="match status" value="1"/>
</dbReference>
<dbReference type="NCBIfam" id="TIGR04183">
    <property type="entry name" value="Por_Secre_tail"/>
    <property type="match status" value="1"/>
</dbReference>
<dbReference type="EMBL" id="SMLW01000472">
    <property type="protein sequence ID" value="MTI24979.1"/>
    <property type="molecule type" value="Genomic_DNA"/>
</dbReference>
<dbReference type="PANTHER" id="PTHR13817">
    <property type="entry name" value="TITIN"/>
    <property type="match status" value="1"/>
</dbReference>
<keyword evidence="2" id="KW-0732">Signal</keyword>
<dbReference type="Proteomes" id="UP000798808">
    <property type="component" value="Unassembled WGS sequence"/>
</dbReference>
<dbReference type="SMART" id="SM00758">
    <property type="entry name" value="PA14"/>
    <property type="match status" value="1"/>
</dbReference>
<dbReference type="Pfam" id="PF18962">
    <property type="entry name" value="Por_Secre_tail"/>
    <property type="match status" value="1"/>
</dbReference>
<dbReference type="CDD" id="cd00063">
    <property type="entry name" value="FN3"/>
    <property type="match status" value="4"/>
</dbReference>
<dbReference type="SMART" id="SM00060">
    <property type="entry name" value="FN3"/>
    <property type="match status" value="5"/>
</dbReference>
<dbReference type="SUPFAM" id="SSF56988">
    <property type="entry name" value="Anthrax protective antigen"/>
    <property type="match status" value="1"/>
</dbReference>
<sequence>MALKMKRNLTTVLIILLATMALSAQVPKDYYYIVPGTMSYRLDGSSNPPLMPYSDEPGNKRDTLVRGTYYGADNGGAMTGFNSSQYKDFTFFRHPTDPNWITDPHQVDILPNSGNNGYNQGNNKWLLNYRIAYPTDFDSLGTDLKPLIVFMHGAGERGDCWGGNCYGKGDPRMWNNDHSLQHGGRQHLEAINRNSSDPRHWPGFVVFPQNKNGYNPGPGLETWTGRVIALVEQLIKKYPIDPNRIYIHGLSEGAQGTWMLINSRPDLFAAAAPMSGHRDHGAFDTDVVSPDTTMIHMPVWQFQGGRDNRPKPSSTEQKLNKIRNLGGTPRYTLYPTLGHGVWNTAYAEPDFFSWFLSYSKLTIHGYYGVKSVCEGDEVNVRLGISKGFDEYEWRKIKDGVTTAMAPSPERDNEIIADDFASYQVRFRRGSQWTEWSEPYTITEKPRPTAKIIAEGSTALPGLDGSTEVTLSTNEPGIYYEWYKNGVLYADDSTLNAITVSDPGAYSLIVKDEGLCKGFESNKIYVSNQPYLGSLPAAPDNLHASASSATSINVYWQDKSDDELGFEVYRSTDGTNFTWVTTTTANKLMYADTALTSETTYYYKVRAYNTNGPSDPTAVASATTLTDSQKPTAPGNFKFDNFAYTEHRINVTADNLADEYFTVHTDQVVLSWSPSTDNVGVTQYKVYFLDGTLAATTSSTTATISGLEKEKNYSFYVVAYDNAGNASSPSGSVSVTTVLEGLYFNMFAGGTWDVVKDFSDWALHAKGAHPNFKISIRSDYTEDDDYFAFDFFGYIYITTAGTYTFSTISDDGSQLWIEGTKVVDNDGLHGNVKKSGNIYLEPGAYPITVKYFERSGGNNLQVYYKGPGISERQIPDSALKSGNKPTSVLPDAPTNLTATADATEFLVDLDWDYESTDIVVLGSSTANGAEVATNQSWVERLDSAMTANNANYTLTNLAANALNTYHVRETGTSGGGFTADPDHNITAALALNPDIIIVNLPSNNVAENIDASTTVGHYSELFSLASSQGVEIFFTTTQPRNFSSSSKRHLLETEADAVRAAFDERVIDIYDYLTDFGNDNRIKTQFDSGDGVHLNGSGHYYIFTEVLKTVGPYMPKFEVYASTAGSSYEIVHTTGYGETAFRHDELTPSTNYAYQVKAVNIYGASGFSNTANATTPADVVAPSVPQNLWVRAKTDTQVALSWDNSVDNVGVTAYIVSYGLASEGSGSRTSSTARTQAETVTTTSNGVTIEGLSPETEYTFTVAARDAANNTSIDSDPITVETLSDSPLPVEFIDFSYSIEGANVNLNWTTGSEINNEYFSVERAVNINDFTEIGRVDGSGTTTSAVNYEYVDSKPLNVAYYRIKQVDLDGNFSHSKVLRVTLKNSFEELTVYPNPTSPNNINIKGYMASESDRVNINFYDVMGKSSLFIETDPNTLLEGLTIDARNNLHKGVYIVVISDGNNKSQKRVIIR</sequence>
<feature type="domain" description="PA14" evidence="4">
    <location>
        <begin position="736"/>
        <end position="877"/>
    </location>
</feature>
<feature type="signal peptide" evidence="2">
    <location>
        <begin position="1"/>
        <end position="24"/>
    </location>
</feature>
<evidence type="ECO:0000259" key="4">
    <source>
        <dbReference type="PROSITE" id="PS51820"/>
    </source>
</evidence>
<feature type="chain" id="PRO_5047032482" evidence="2">
    <location>
        <begin position="25"/>
        <end position="1470"/>
    </location>
</feature>
<dbReference type="InterPro" id="IPR050964">
    <property type="entry name" value="Striated_Muscle_Regulatory"/>
</dbReference>
<dbReference type="PROSITE" id="PS50853">
    <property type="entry name" value="FN3"/>
    <property type="match status" value="3"/>
</dbReference>
<reference evidence="5 6" key="1">
    <citation type="submission" date="2019-02" db="EMBL/GenBank/DDBJ databases">
        <authorList>
            <person name="Goldberg S.R."/>
            <person name="Haltli B.A."/>
            <person name="Correa H."/>
            <person name="Russell K.G."/>
        </authorList>
    </citation>
    <scope>NUCLEOTIDE SEQUENCE [LARGE SCALE GENOMIC DNA]</scope>
    <source>
        <strain evidence="5 6">JCM 16186</strain>
    </source>
</reference>
<dbReference type="InterPro" id="IPR013830">
    <property type="entry name" value="SGNH_hydro"/>
</dbReference>
<gene>
    <name evidence="5" type="ORF">E1163_08510</name>
</gene>
<keyword evidence="1" id="KW-0677">Repeat</keyword>
<dbReference type="SUPFAM" id="SSF52266">
    <property type="entry name" value="SGNH hydrolase"/>
    <property type="match status" value="1"/>
</dbReference>
<organism evidence="5 6">
    <name type="scientific">Fulvivirga kasyanovii</name>
    <dbReference type="NCBI Taxonomy" id="396812"/>
    <lineage>
        <taxon>Bacteria</taxon>
        <taxon>Pseudomonadati</taxon>
        <taxon>Bacteroidota</taxon>
        <taxon>Cytophagia</taxon>
        <taxon>Cytophagales</taxon>
        <taxon>Fulvivirgaceae</taxon>
        <taxon>Fulvivirga</taxon>
    </lineage>
</organism>
<dbReference type="Pfam" id="PF00326">
    <property type="entry name" value="Peptidase_S9"/>
    <property type="match status" value="1"/>
</dbReference>
<dbReference type="PANTHER" id="PTHR13817:SF73">
    <property type="entry name" value="FIBRONECTIN TYPE-III DOMAIN-CONTAINING PROTEIN"/>
    <property type="match status" value="1"/>
</dbReference>
<comment type="caution">
    <text evidence="5">The sequence shown here is derived from an EMBL/GenBank/DDBJ whole genome shotgun (WGS) entry which is preliminary data.</text>
</comment>
<evidence type="ECO:0000313" key="5">
    <source>
        <dbReference type="EMBL" id="MTI24979.1"/>
    </source>
</evidence>
<dbReference type="InterPro" id="IPR011658">
    <property type="entry name" value="PA14_dom"/>
</dbReference>
<feature type="domain" description="Fibronectin type-III" evidence="3">
    <location>
        <begin position="651"/>
        <end position="739"/>
    </location>
</feature>
<dbReference type="PROSITE" id="PS51820">
    <property type="entry name" value="PA14"/>
    <property type="match status" value="1"/>
</dbReference>
<dbReference type="InterPro" id="IPR001375">
    <property type="entry name" value="Peptidase_S9_cat"/>
</dbReference>
<evidence type="ECO:0000259" key="3">
    <source>
        <dbReference type="PROSITE" id="PS50853"/>
    </source>
</evidence>